<accession>I7LV27</accession>
<dbReference type="HOGENOM" id="CLU_3036604_0_0_1"/>
<protein>
    <submittedName>
        <fullName evidence="1">Uncharacterized protein</fullName>
    </submittedName>
</protein>
<evidence type="ECO:0000313" key="2">
    <source>
        <dbReference type="Proteomes" id="UP000009168"/>
    </source>
</evidence>
<dbReference type="InParanoid" id="I7LV27"/>
<sequence length="55" mass="6832">MRSKNNNKQVLINNLFFWFKMKKQIQYKIEQGESQKIIEQKEKIFVFLVEDKAYF</sequence>
<organism evidence="1 2">
    <name type="scientific">Tetrahymena thermophila (strain SB210)</name>
    <dbReference type="NCBI Taxonomy" id="312017"/>
    <lineage>
        <taxon>Eukaryota</taxon>
        <taxon>Sar</taxon>
        <taxon>Alveolata</taxon>
        <taxon>Ciliophora</taxon>
        <taxon>Intramacronucleata</taxon>
        <taxon>Oligohymenophorea</taxon>
        <taxon>Hymenostomatida</taxon>
        <taxon>Tetrahymenina</taxon>
        <taxon>Tetrahymenidae</taxon>
        <taxon>Tetrahymena</taxon>
    </lineage>
</organism>
<evidence type="ECO:0000313" key="1">
    <source>
        <dbReference type="EMBL" id="EAR96529.1"/>
    </source>
</evidence>
<dbReference type="RefSeq" id="XP_001016774.1">
    <property type="nucleotide sequence ID" value="XM_001016774.1"/>
</dbReference>
<reference evidence="2" key="1">
    <citation type="journal article" date="2006" name="PLoS Biol.">
        <title>Macronuclear genome sequence of the ciliate Tetrahymena thermophila, a model eukaryote.</title>
        <authorList>
            <person name="Eisen J.A."/>
            <person name="Coyne R.S."/>
            <person name="Wu M."/>
            <person name="Wu D."/>
            <person name="Thiagarajan M."/>
            <person name="Wortman J.R."/>
            <person name="Badger J.H."/>
            <person name="Ren Q."/>
            <person name="Amedeo P."/>
            <person name="Jones K.M."/>
            <person name="Tallon L.J."/>
            <person name="Delcher A.L."/>
            <person name="Salzberg S.L."/>
            <person name="Silva J.C."/>
            <person name="Haas B.J."/>
            <person name="Majoros W.H."/>
            <person name="Farzad M."/>
            <person name="Carlton J.M."/>
            <person name="Smith R.K. Jr."/>
            <person name="Garg J."/>
            <person name="Pearlman R.E."/>
            <person name="Karrer K.M."/>
            <person name="Sun L."/>
            <person name="Manning G."/>
            <person name="Elde N.C."/>
            <person name="Turkewitz A.P."/>
            <person name="Asai D.J."/>
            <person name="Wilkes D.E."/>
            <person name="Wang Y."/>
            <person name="Cai H."/>
            <person name="Collins K."/>
            <person name="Stewart B.A."/>
            <person name="Lee S.R."/>
            <person name="Wilamowska K."/>
            <person name="Weinberg Z."/>
            <person name="Ruzzo W.L."/>
            <person name="Wloga D."/>
            <person name="Gaertig J."/>
            <person name="Frankel J."/>
            <person name="Tsao C.-C."/>
            <person name="Gorovsky M.A."/>
            <person name="Keeling P.J."/>
            <person name="Waller R.F."/>
            <person name="Patron N.J."/>
            <person name="Cherry J.M."/>
            <person name="Stover N.A."/>
            <person name="Krieger C.J."/>
            <person name="del Toro C."/>
            <person name="Ryder H.F."/>
            <person name="Williamson S.C."/>
            <person name="Barbeau R.A."/>
            <person name="Hamilton E.P."/>
            <person name="Orias E."/>
        </authorList>
    </citation>
    <scope>NUCLEOTIDE SEQUENCE [LARGE SCALE GENOMIC DNA]</scope>
    <source>
        <strain evidence="2">SB210</strain>
    </source>
</reference>
<proteinExistence type="predicted"/>
<gene>
    <name evidence="1" type="ORF">TTHERM_00191980</name>
</gene>
<dbReference type="KEGG" id="tet:TTHERM_00191980"/>
<dbReference type="GeneID" id="7844831"/>
<name>I7LV27_TETTS</name>
<dbReference type="Proteomes" id="UP000009168">
    <property type="component" value="Unassembled WGS sequence"/>
</dbReference>
<dbReference type="EMBL" id="GG662693">
    <property type="protein sequence ID" value="EAR96529.1"/>
    <property type="molecule type" value="Genomic_DNA"/>
</dbReference>
<dbReference type="AlphaFoldDB" id="I7LV27"/>
<keyword evidence="2" id="KW-1185">Reference proteome</keyword>